<accession>A0ACB8QB10</accession>
<evidence type="ECO:0000313" key="2">
    <source>
        <dbReference type="Proteomes" id="UP000814128"/>
    </source>
</evidence>
<comment type="caution">
    <text evidence="1">The sequence shown here is derived from an EMBL/GenBank/DDBJ whole genome shotgun (WGS) entry which is preliminary data.</text>
</comment>
<keyword evidence="1" id="KW-0418">Kinase</keyword>
<protein>
    <submittedName>
        <fullName evidence="1">Casein kinase substrate phosphoprotein PP28-domain-containing protein</fullName>
    </submittedName>
</protein>
<proteinExistence type="predicted"/>
<organism evidence="1 2">
    <name type="scientific">Vararia minispora EC-137</name>
    <dbReference type="NCBI Taxonomy" id="1314806"/>
    <lineage>
        <taxon>Eukaryota</taxon>
        <taxon>Fungi</taxon>
        <taxon>Dikarya</taxon>
        <taxon>Basidiomycota</taxon>
        <taxon>Agaricomycotina</taxon>
        <taxon>Agaricomycetes</taxon>
        <taxon>Russulales</taxon>
        <taxon>Lachnocladiaceae</taxon>
        <taxon>Vararia</taxon>
    </lineage>
</organism>
<evidence type="ECO:0000313" key="1">
    <source>
        <dbReference type="EMBL" id="KAI0028735.1"/>
    </source>
</evidence>
<keyword evidence="1" id="KW-0808">Transferase</keyword>
<sequence>MVRGSGKFKTRRGGGRSFSRHLELDENGTAVSVDRRRRGQQDDDDGDEDEDEDEDDEEENGGDEIDDGDDDGEGVVPTTSQPEITRQERKELKRKQAQEKVRAKQPASTLEEEEEEEDDEDEDEMLVNPNRIVKKMNISDLNEPRQLSRREREAKEKKEAQEKYWKLHVQGKTDQAKSDLARLAKIRQEREAAQAQRKAEAEGVGEIRCPKMKAWTGEQSG</sequence>
<gene>
    <name evidence="1" type="ORF">K488DRAFT_80536</name>
</gene>
<reference evidence="1" key="2">
    <citation type="journal article" date="2022" name="New Phytol.">
        <title>Evolutionary transition to the ectomycorrhizal habit in the genomes of a hyperdiverse lineage of mushroom-forming fungi.</title>
        <authorList>
            <person name="Looney B."/>
            <person name="Miyauchi S."/>
            <person name="Morin E."/>
            <person name="Drula E."/>
            <person name="Courty P.E."/>
            <person name="Kohler A."/>
            <person name="Kuo A."/>
            <person name="LaButti K."/>
            <person name="Pangilinan J."/>
            <person name="Lipzen A."/>
            <person name="Riley R."/>
            <person name="Andreopoulos W."/>
            <person name="He G."/>
            <person name="Johnson J."/>
            <person name="Nolan M."/>
            <person name="Tritt A."/>
            <person name="Barry K.W."/>
            <person name="Grigoriev I.V."/>
            <person name="Nagy L.G."/>
            <person name="Hibbett D."/>
            <person name="Henrissat B."/>
            <person name="Matheny P.B."/>
            <person name="Labbe J."/>
            <person name="Martin F.M."/>
        </authorList>
    </citation>
    <scope>NUCLEOTIDE SEQUENCE</scope>
    <source>
        <strain evidence="1">EC-137</strain>
    </source>
</reference>
<dbReference type="EMBL" id="MU273727">
    <property type="protein sequence ID" value="KAI0028735.1"/>
    <property type="molecule type" value="Genomic_DNA"/>
</dbReference>
<name>A0ACB8QB10_9AGAM</name>
<reference evidence="1" key="1">
    <citation type="submission" date="2021-02" db="EMBL/GenBank/DDBJ databases">
        <authorList>
            <consortium name="DOE Joint Genome Institute"/>
            <person name="Ahrendt S."/>
            <person name="Looney B.P."/>
            <person name="Miyauchi S."/>
            <person name="Morin E."/>
            <person name="Drula E."/>
            <person name="Courty P.E."/>
            <person name="Chicoki N."/>
            <person name="Fauchery L."/>
            <person name="Kohler A."/>
            <person name="Kuo A."/>
            <person name="Labutti K."/>
            <person name="Pangilinan J."/>
            <person name="Lipzen A."/>
            <person name="Riley R."/>
            <person name="Andreopoulos W."/>
            <person name="He G."/>
            <person name="Johnson J."/>
            <person name="Barry K.W."/>
            <person name="Grigoriev I.V."/>
            <person name="Nagy L."/>
            <person name="Hibbett D."/>
            <person name="Henrissat B."/>
            <person name="Matheny P.B."/>
            <person name="Labbe J."/>
            <person name="Martin F."/>
        </authorList>
    </citation>
    <scope>NUCLEOTIDE SEQUENCE</scope>
    <source>
        <strain evidence="1">EC-137</strain>
    </source>
</reference>
<dbReference type="Proteomes" id="UP000814128">
    <property type="component" value="Unassembled WGS sequence"/>
</dbReference>
<keyword evidence="2" id="KW-1185">Reference proteome</keyword>